<proteinExistence type="predicted"/>
<reference evidence="1" key="1">
    <citation type="submission" date="2016-01" db="EMBL/GenBank/DDBJ databases">
        <title>Reference transcriptome for the parasite Schistocephalus solidus: insights into the molecular evolution of parasitism.</title>
        <authorList>
            <person name="Hebert F.O."/>
            <person name="Grambauer S."/>
            <person name="Barber I."/>
            <person name="Landry C.R."/>
            <person name="Aubin-Horth N."/>
        </authorList>
    </citation>
    <scope>NUCLEOTIDE SEQUENCE</scope>
</reference>
<name>A0A0V0J7T3_SCHSO</name>
<accession>A0A0V0J7T3</accession>
<evidence type="ECO:0000313" key="1">
    <source>
        <dbReference type="EMBL" id="JAP61803.1"/>
    </source>
</evidence>
<gene>
    <name evidence="1" type="ORF">TR119496</name>
</gene>
<dbReference type="AlphaFoldDB" id="A0A0V0J7T3"/>
<protein>
    <submittedName>
        <fullName evidence="1">Uncharacterized protein</fullName>
    </submittedName>
</protein>
<dbReference type="EMBL" id="GEEE01001422">
    <property type="protein sequence ID" value="JAP61803.1"/>
    <property type="molecule type" value="Transcribed_RNA"/>
</dbReference>
<organism evidence="1">
    <name type="scientific">Schistocephalus solidus</name>
    <name type="common">Tapeworm</name>
    <dbReference type="NCBI Taxonomy" id="70667"/>
    <lineage>
        <taxon>Eukaryota</taxon>
        <taxon>Metazoa</taxon>
        <taxon>Spiralia</taxon>
        <taxon>Lophotrochozoa</taxon>
        <taxon>Platyhelminthes</taxon>
        <taxon>Cestoda</taxon>
        <taxon>Eucestoda</taxon>
        <taxon>Diphyllobothriidea</taxon>
        <taxon>Diphyllobothriidae</taxon>
        <taxon>Schistocephalus</taxon>
    </lineage>
</organism>
<sequence>MCGRIDVHRRSSTSRAVMKELAFFKMQDLGTSSVPHFGLWMEIQPAKQEELRSCNSCSACHGDHTTATSDLNARIPTVRHQWMDQLSRGPKSMNHLPVTSIRSKEHVANL</sequence>